<sequence>MAVSSARAQLGDSCSTVAPGSNLQCCKTKVAEGTADSWCSDTYPELYPDGSSCGTVTPGTEKECCEAKIADGQRDAWCEQNYSELYPVAESCGTVTSGYRRKCCRTKLANGEEADDWCKENYAELYAPPGSTCLSVNPADLEKCCADKAAAGTADETCPAPPGSTCASVNPVDFDKCCADKAEEGTADATCPSTPLAPGNYADFPYMAYLESPAAPNGTCGGALVAPGYVLTAAQCVFKGGEAADAADVKVWVDGKQYTVEAVLVDTDNAQFAEFQNPKSENSWDIAMLALANDSDAKYAALPLADLPVNGDWINTSAWKDAGSNVETAMVPAWDGCAPGWADEFCAGGSGFLQACPSDKGSPAMSSNTLVGITSGPGCDGTAANYGYFVKLADKDILQQITVWLNNRGTVGQDQNIQNWLIEANTYLYGK</sequence>
<dbReference type="PANTHER" id="PTHR24276:SF98">
    <property type="entry name" value="FI18310P1-RELATED"/>
    <property type="match status" value="1"/>
</dbReference>
<dbReference type="Gene3D" id="2.40.10.10">
    <property type="entry name" value="Trypsin-like serine proteases"/>
    <property type="match status" value="2"/>
</dbReference>
<evidence type="ECO:0000259" key="3">
    <source>
        <dbReference type="PROSITE" id="PS50240"/>
    </source>
</evidence>
<evidence type="ECO:0000313" key="5">
    <source>
        <dbReference type="Proteomes" id="UP001055712"/>
    </source>
</evidence>
<evidence type="ECO:0000256" key="2">
    <source>
        <dbReference type="ARBA" id="ARBA00023157"/>
    </source>
</evidence>
<feature type="domain" description="Peptidase S1" evidence="3">
    <location>
        <begin position="196"/>
        <end position="410"/>
    </location>
</feature>
<organism evidence="4 5">
    <name type="scientific">Chlorella vulgaris</name>
    <name type="common">Green alga</name>
    <dbReference type="NCBI Taxonomy" id="3077"/>
    <lineage>
        <taxon>Eukaryota</taxon>
        <taxon>Viridiplantae</taxon>
        <taxon>Chlorophyta</taxon>
        <taxon>core chlorophytes</taxon>
        <taxon>Trebouxiophyceae</taxon>
        <taxon>Chlorellales</taxon>
        <taxon>Chlorellaceae</taxon>
        <taxon>Chlorella clade</taxon>
        <taxon>Chlorella</taxon>
    </lineage>
</organism>
<dbReference type="Pfam" id="PF00089">
    <property type="entry name" value="Trypsin"/>
    <property type="match status" value="1"/>
</dbReference>
<dbReference type="InterPro" id="IPR001314">
    <property type="entry name" value="Peptidase_S1A"/>
</dbReference>
<accession>A0A9D4YUF2</accession>
<dbReference type="SMART" id="SM00020">
    <property type="entry name" value="Tryp_SPc"/>
    <property type="match status" value="1"/>
</dbReference>
<dbReference type="AlphaFoldDB" id="A0A9D4YUF2"/>
<evidence type="ECO:0000313" key="4">
    <source>
        <dbReference type="EMBL" id="KAI3426272.1"/>
    </source>
</evidence>
<comment type="similarity">
    <text evidence="1">Belongs to the peptidase S1 family.</text>
</comment>
<dbReference type="Proteomes" id="UP001055712">
    <property type="component" value="Unassembled WGS sequence"/>
</dbReference>
<dbReference type="InterPro" id="IPR050430">
    <property type="entry name" value="Peptidase_S1"/>
</dbReference>
<proteinExistence type="inferred from homology"/>
<dbReference type="PROSITE" id="PS50240">
    <property type="entry name" value="TRYPSIN_DOM"/>
    <property type="match status" value="1"/>
</dbReference>
<dbReference type="InterPro" id="IPR009003">
    <property type="entry name" value="Peptidase_S1_PA"/>
</dbReference>
<reference evidence="4" key="2">
    <citation type="submission" date="2020-11" db="EMBL/GenBank/DDBJ databases">
        <authorList>
            <person name="Cecchin M."/>
            <person name="Marcolungo L."/>
            <person name="Rossato M."/>
            <person name="Girolomoni L."/>
            <person name="Cosentino E."/>
            <person name="Cuine S."/>
            <person name="Li-Beisson Y."/>
            <person name="Delledonne M."/>
            <person name="Ballottari M."/>
        </authorList>
    </citation>
    <scope>NUCLEOTIDE SEQUENCE</scope>
    <source>
        <strain evidence="4">211/11P</strain>
        <tissue evidence="4">Whole cell</tissue>
    </source>
</reference>
<dbReference type="GO" id="GO:0006508">
    <property type="term" value="P:proteolysis"/>
    <property type="evidence" value="ECO:0007669"/>
    <property type="project" value="InterPro"/>
</dbReference>
<protein>
    <recommendedName>
        <fullName evidence="3">Peptidase S1 domain-containing protein</fullName>
    </recommendedName>
</protein>
<dbReference type="OrthoDB" id="10061449at2759"/>
<reference evidence="4" key="1">
    <citation type="journal article" date="2019" name="Plant J.">
        <title>Chlorella vulgaris genome assembly and annotation reveals the molecular basis for metabolic acclimation to high light conditions.</title>
        <authorList>
            <person name="Cecchin M."/>
            <person name="Marcolungo L."/>
            <person name="Rossato M."/>
            <person name="Girolomoni L."/>
            <person name="Cosentino E."/>
            <person name="Cuine S."/>
            <person name="Li-Beisson Y."/>
            <person name="Delledonne M."/>
            <person name="Ballottari M."/>
        </authorList>
    </citation>
    <scope>NUCLEOTIDE SEQUENCE</scope>
    <source>
        <strain evidence="4">211/11P</strain>
    </source>
</reference>
<dbReference type="InterPro" id="IPR001254">
    <property type="entry name" value="Trypsin_dom"/>
</dbReference>
<dbReference type="PRINTS" id="PR00722">
    <property type="entry name" value="CHYMOTRYPSIN"/>
</dbReference>
<gene>
    <name evidence="4" type="ORF">D9Q98_008647</name>
</gene>
<dbReference type="InterPro" id="IPR043504">
    <property type="entry name" value="Peptidase_S1_PA_chymotrypsin"/>
</dbReference>
<comment type="caution">
    <text evidence="4">The sequence shown here is derived from an EMBL/GenBank/DDBJ whole genome shotgun (WGS) entry which is preliminary data.</text>
</comment>
<dbReference type="SUPFAM" id="SSF50494">
    <property type="entry name" value="Trypsin-like serine proteases"/>
    <property type="match status" value="1"/>
</dbReference>
<dbReference type="PANTHER" id="PTHR24276">
    <property type="entry name" value="POLYSERASE-RELATED"/>
    <property type="match status" value="1"/>
</dbReference>
<dbReference type="EMBL" id="SIDB01000011">
    <property type="protein sequence ID" value="KAI3426272.1"/>
    <property type="molecule type" value="Genomic_DNA"/>
</dbReference>
<keyword evidence="2" id="KW-1015">Disulfide bond</keyword>
<keyword evidence="5" id="KW-1185">Reference proteome</keyword>
<dbReference type="GO" id="GO:0004252">
    <property type="term" value="F:serine-type endopeptidase activity"/>
    <property type="evidence" value="ECO:0007669"/>
    <property type="project" value="InterPro"/>
</dbReference>
<name>A0A9D4YUF2_CHLVU</name>
<evidence type="ECO:0000256" key="1">
    <source>
        <dbReference type="ARBA" id="ARBA00007664"/>
    </source>
</evidence>